<feature type="transmembrane region" description="Helical" evidence="2">
    <location>
        <begin position="135"/>
        <end position="154"/>
    </location>
</feature>
<protein>
    <submittedName>
        <fullName evidence="3">Uncharacterized protein</fullName>
    </submittedName>
</protein>
<dbReference type="OrthoDB" id="2384193at2759"/>
<evidence type="ECO:0000256" key="2">
    <source>
        <dbReference type="SAM" id="Phobius"/>
    </source>
</evidence>
<comment type="caution">
    <text evidence="3">The sequence shown here is derived from an EMBL/GenBank/DDBJ whole genome shotgun (WGS) entry which is preliminary data.</text>
</comment>
<gene>
    <name evidence="3" type="ORF">EC973_001763</name>
</gene>
<name>A0A8H7BPQ1_9FUNG</name>
<dbReference type="Proteomes" id="UP000605846">
    <property type="component" value="Unassembled WGS sequence"/>
</dbReference>
<dbReference type="AlphaFoldDB" id="A0A8H7BPQ1"/>
<organism evidence="3 4">
    <name type="scientific">Apophysomyces ossiformis</name>
    <dbReference type="NCBI Taxonomy" id="679940"/>
    <lineage>
        <taxon>Eukaryota</taxon>
        <taxon>Fungi</taxon>
        <taxon>Fungi incertae sedis</taxon>
        <taxon>Mucoromycota</taxon>
        <taxon>Mucoromycotina</taxon>
        <taxon>Mucoromycetes</taxon>
        <taxon>Mucorales</taxon>
        <taxon>Mucorineae</taxon>
        <taxon>Mucoraceae</taxon>
        <taxon>Apophysomyces</taxon>
    </lineage>
</organism>
<feature type="transmembrane region" description="Helical" evidence="2">
    <location>
        <begin position="99"/>
        <end position="115"/>
    </location>
</feature>
<reference evidence="3" key="1">
    <citation type="submission" date="2020-01" db="EMBL/GenBank/DDBJ databases">
        <title>Genome Sequencing of Three Apophysomyces-Like Fungal Strains Confirms a Novel Fungal Genus in the Mucoromycota with divergent Burkholderia-like Endosymbiotic Bacteria.</title>
        <authorList>
            <person name="Stajich J.E."/>
            <person name="Macias A.M."/>
            <person name="Carter-House D."/>
            <person name="Lovett B."/>
            <person name="Kasson L.R."/>
            <person name="Berry K."/>
            <person name="Grigoriev I."/>
            <person name="Chang Y."/>
            <person name="Spatafora J."/>
            <person name="Kasson M.T."/>
        </authorList>
    </citation>
    <scope>NUCLEOTIDE SEQUENCE</scope>
    <source>
        <strain evidence="3">NRRL A-21654</strain>
    </source>
</reference>
<keyword evidence="4" id="KW-1185">Reference proteome</keyword>
<feature type="compositionally biased region" description="Basic and acidic residues" evidence="1">
    <location>
        <begin position="204"/>
        <end position="215"/>
    </location>
</feature>
<keyword evidence="2" id="KW-0472">Membrane</keyword>
<evidence type="ECO:0000313" key="3">
    <source>
        <dbReference type="EMBL" id="KAF7723672.1"/>
    </source>
</evidence>
<evidence type="ECO:0000313" key="4">
    <source>
        <dbReference type="Proteomes" id="UP000605846"/>
    </source>
</evidence>
<sequence length="254" mass="28544">MMEISLLNRFGTGNQKINVSAKAIVSMAIFPILQWSYRNNLVLREVAPQLAYALQVLIVATLGLRSHIRFTRLLRTLPVYKHAKNLVTKLAYFRDMNKLLTISLYSYGISLFILSADGLTPNRTVNNNRFAMDLLIGNCNLCVVFIWITTIAIFQPQRPCENDNQIDAVEMRPNQMKPFRQRIDNFVSSRSTADISTSTAGKARSPDISHHSAAVSHDRIANTTMPYNALEIIPPFPSRIASGDIVRLPASHMV</sequence>
<dbReference type="EMBL" id="JABAYA010000143">
    <property type="protein sequence ID" value="KAF7723672.1"/>
    <property type="molecule type" value="Genomic_DNA"/>
</dbReference>
<feature type="region of interest" description="Disordered" evidence="1">
    <location>
        <begin position="193"/>
        <end position="215"/>
    </location>
</feature>
<keyword evidence="2" id="KW-1133">Transmembrane helix</keyword>
<proteinExistence type="predicted"/>
<keyword evidence="2" id="KW-0812">Transmembrane</keyword>
<accession>A0A8H7BPQ1</accession>
<evidence type="ECO:0000256" key="1">
    <source>
        <dbReference type="SAM" id="MobiDB-lite"/>
    </source>
</evidence>